<feature type="transmembrane region" description="Helical" evidence="9">
    <location>
        <begin position="582"/>
        <end position="600"/>
    </location>
</feature>
<dbReference type="GO" id="GO:0006935">
    <property type="term" value="P:chemotaxis"/>
    <property type="evidence" value="ECO:0007669"/>
    <property type="project" value="UniProtKB-KW"/>
</dbReference>
<dbReference type="Proteomes" id="UP000288096">
    <property type="component" value="Unassembled WGS sequence"/>
</dbReference>
<evidence type="ECO:0000256" key="5">
    <source>
        <dbReference type="ARBA" id="ARBA00022989"/>
    </source>
</evidence>
<dbReference type="GO" id="GO:0007165">
    <property type="term" value="P:signal transduction"/>
    <property type="evidence" value="ECO:0007669"/>
    <property type="project" value="UniProtKB-KW"/>
</dbReference>
<keyword evidence="4 9" id="KW-0812">Transmembrane</keyword>
<dbReference type="AlphaFoldDB" id="A0A401FRV9"/>
<dbReference type="GO" id="GO:0005886">
    <property type="term" value="C:plasma membrane"/>
    <property type="evidence" value="ECO:0007669"/>
    <property type="project" value="UniProtKB-SubCell"/>
</dbReference>
<sequence>MYQNLSIGKKITFITVIFSLAAIVPLFFMGFMAVSSARQSFVQDKFQQLVSIREIKNAQIQSYFNERRNDTEVLLGTIKSLRDAAAEKLKTAQELKKNHIEDLLKRMETRLLTLKSDPYLIDALADFTQSFRYSGNRVDTPEWTSAAGEYDPRMKDIIKTNGWSDIFLISTAGEIVYTTGRKADLGMSVPNSDLRNTGIGKAFETARMMAPDAVAIGDFKPYPPSGGTYAAFMLAQMRDTDGELRGYIGFRIPTDRIGQIMRQRQGMGVSGESYLIGKSDGRIAFRSVMTTMGDGKYTIGYDVTDQARSYVHKALAGETGMAVFTDSDGKLVMVAYAPLDFQQLSWACISKIDLEEAIVPPGYFESYIRHYQYYDLFLIHPKGEIFYTVMHEPDYKTNIIDGPYAESGLGKLVRRISGSGQFGFQDFEPYAPSNNQPAAFIARPLVIDGQPELIVALQLSIDPVNRIMQERSGMGKTGESYLVGSDKLMRSDKYLDAGNYSVTASFAEPEKSKVETEASRRALDGHTESGIVRDTRGQHVLSAYKPVDIGGFRWALIVEIDEAEVRSESTVAESLLKRVRNIGLISLLIVTGIIFMNTLFNKHLIRMLNRTISEVNGSAEQVSSASAQVAASGQLMARGAAEQAASVEETSASLNEMAATTRQNAGHANEVREIAASSEADIENAGASMAELIRAMAETARSSREASKIIKTIDDIAFQTNLLALNASVEAARAGEAGAGFAVVANEVRNLALKTTEAARETSDRIEGTVRRIGEGTLVVEKTNAAFGKVVSGSEKIVGLVSRIASASHDQARGIEAISIAISEVEKVSQQNSVTAEESASASEEMTGQARQMKRIAEELSLRVGVQGGEGTPAAIFQNSGLQKKRFGV</sequence>
<keyword evidence="6 9" id="KW-0472">Membrane</keyword>
<keyword evidence="2" id="KW-1003">Cell membrane</keyword>
<keyword evidence="5 9" id="KW-1133">Transmembrane helix</keyword>
<dbReference type="RefSeq" id="WP_124327199.1">
    <property type="nucleotide sequence ID" value="NZ_BEXT01000001.1"/>
</dbReference>
<dbReference type="Gene3D" id="1.10.287.950">
    <property type="entry name" value="Methyl-accepting chemotaxis protein"/>
    <property type="match status" value="1"/>
</dbReference>
<evidence type="ECO:0000256" key="4">
    <source>
        <dbReference type="ARBA" id="ARBA00022692"/>
    </source>
</evidence>
<dbReference type="Pfam" id="PF00015">
    <property type="entry name" value="MCPsignal"/>
    <property type="match status" value="1"/>
</dbReference>
<dbReference type="Pfam" id="PF02743">
    <property type="entry name" value="dCache_1"/>
    <property type="match status" value="1"/>
</dbReference>
<reference evidence="12" key="2">
    <citation type="submission" date="2019-01" db="EMBL/GenBank/DDBJ databases">
        <title>Genome sequence of Desulfonema ishimotonii strain Tokyo 01.</title>
        <authorList>
            <person name="Fukui M."/>
        </authorList>
    </citation>
    <scope>NUCLEOTIDE SEQUENCE [LARGE SCALE GENOMIC DNA]</scope>
    <source>
        <strain evidence="12">Tokyo 01</strain>
    </source>
</reference>
<dbReference type="PANTHER" id="PTHR43531:SF11">
    <property type="entry name" value="METHYL-ACCEPTING CHEMOTAXIS PROTEIN 3"/>
    <property type="match status" value="1"/>
</dbReference>
<dbReference type="PANTHER" id="PTHR43531">
    <property type="entry name" value="PROTEIN ICFG"/>
    <property type="match status" value="1"/>
</dbReference>
<name>A0A401FRV9_9BACT</name>
<dbReference type="InterPro" id="IPR004089">
    <property type="entry name" value="MCPsignal_dom"/>
</dbReference>
<gene>
    <name evidence="11" type="ORF">DENIS_0648</name>
</gene>
<dbReference type="InterPro" id="IPR051310">
    <property type="entry name" value="MCP_chemotaxis"/>
</dbReference>
<keyword evidence="3" id="KW-0145">Chemotaxis</keyword>
<dbReference type="SUPFAM" id="SSF58104">
    <property type="entry name" value="Methyl-accepting chemotaxis protein (MCP) signaling domain"/>
    <property type="match status" value="1"/>
</dbReference>
<dbReference type="Gene3D" id="3.30.450.20">
    <property type="entry name" value="PAS domain"/>
    <property type="match status" value="1"/>
</dbReference>
<organism evidence="11 12">
    <name type="scientific">Desulfonema ishimotonii</name>
    <dbReference type="NCBI Taxonomy" id="45657"/>
    <lineage>
        <taxon>Bacteria</taxon>
        <taxon>Pseudomonadati</taxon>
        <taxon>Thermodesulfobacteriota</taxon>
        <taxon>Desulfobacteria</taxon>
        <taxon>Desulfobacterales</taxon>
        <taxon>Desulfococcaceae</taxon>
        <taxon>Desulfonema</taxon>
    </lineage>
</organism>
<dbReference type="OrthoDB" id="9816383at2"/>
<dbReference type="PROSITE" id="PS50111">
    <property type="entry name" value="CHEMOTAXIS_TRANSDUC_2"/>
    <property type="match status" value="1"/>
</dbReference>
<comment type="subcellular location">
    <subcellularLocation>
        <location evidence="1">Cell membrane</location>
        <topology evidence="1">Multi-pass membrane protein</topology>
    </subcellularLocation>
</comment>
<evidence type="ECO:0000256" key="6">
    <source>
        <dbReference type="ARBA" id="ARBA00023136"/>
    </source>
</evidence>
<comment type="similarity">
    <text evidence="7">Belongs to the methyl-accepting chemotaxis (MCP) protein family.</text>
</comment>
<comment type="caution">
    <text evidence="11">The sequence shown here is derived from an EMBL/GenBank/DDBJ whole genome shotgun (WGS) entry which is preliminary data.</text>
</comment>
<feature type="domain" description="Methyl-accepting transducer" evidence="10">
    <location>
        <begin position="618"/>
        <end position="847"/>
    </location>
</feature>
<evidence type="ECO:0000256" key="2">
    <source>
        <dbReference type="ARBA" id="ARBA00022475"/>
    </source>
</evidence>
<evidence type="ECO:0000256" key="3">
    <source>
        <dbReference type="ARBA" id="ARBA00022500"/>
    </source>
</evidence>
<protein>
    <recommendedName>
        <fullName evidence="10">Methyl-accepting transducer domain-containing protein</fullName>
    </recommendedName>
</protein>
<evidence type="ECO:0000256" key="1">
    <source>
        <dbReference type="ARBA" id="ARBA00004651"/>
    </source>
</evidence>
<feature type="transmembrane region" description="Helical" evidence="9">
    <location>
        <begin position="12"/>
        <end position="34"/>
    </location>
</feature>
<dbReference type="EMBL" id="BEXT01000001">
    <property type="protein sequence ID" value="GBC59707.1"/>
    <property type="molecule type" value="Genomic_DNA"/>
</dbReference>
<evidence type="ECO:0000256" key="7">
    <source>
        <dbReference type="ARBA" id="ARBA00029447"/>
    </source>
</evidence>
<keyword evidence="12" id="KW-1185">Reference proteome</keyword>
<reference evidence="12" key="1">
    <citation type="submission" date="2017-11" db="EMBL/GenBank/DDBJ databases">
        <authorList>
            <person name="Watanabe M."/>
            <person name="Kojima H."/>
        </authorList>
    </citation>
    <scope>NUCLEOTIDE SEQUENCE [LARGE SCALE GENOMIC DNA]</scope>
    <source>
        <strain evidence="12">Tokyo 01</strain>
    </source>
</reference>
<keyword evidence="8" id="KW-0807">Transducer</keyword>
<proteinExistence type="inferred from homology"/>
<accession>A0A401FRV9</accession>
<dbReference type="SMART" id="SM00283">
    <property type="entry name" value="MA"/>
    <property type="match status" value="1"/>
</dbReference>
<dbReference type="InterPro" id="IPR033479">
    <property type="entry name" value="dCache_1"/>
</dbReference>
<dbReference type="GO" id="GO:0004888">
    <property type="term" value="F:transmembrane signaling receptor activity"/>
    <property type="evidence" value="ECO:0007669"/>
    <property type="project" value="TreeGrafter"/>
</dbReference>
<evidence type="ECO:0000259" key="10">
    <source>
        <dbReference type="PROSITE" id="PS50111"/>
    </source>
</evidence>
<evidence type="ECO:0000313" key="12">
    <source>
        <dbReference type="Proteomes" id="UP000288096"/>
    </source>
</evidence>
<evidence type="ECO:0000256" key="9">
    <source>
        <dbReference type="SAM" id="Phobius"/>
    </source>
</evidence>
<evidence type="ECO:0000313" key="11">
    <source>
        <dbReference type="EMBL" id="GBC59707.1"/>
    </source>
</evidence>
<evidence type="ECO:0000256" key="8">
    <source>
        <dbReference type="PROSITE-ProRule" id="PRU00284"/>
    </source>
</evidence>